<dbReference type="SUPFAM" id="SSF51316">
    <property type="entry name" value="Mss4-like"/>
    <property type="match status" value="1"/>
</dbReference>
<dbReference type="OrthoDB" id="7268727at2"/>
<evidence type="ECO:0000313" key="2">
    <source>
        <dbReference type="Proteomes" id="UP000446786"/>
    </source>
</evidence>
<reference evidence="1 2" key="1">
    <citation type="submission" date="2019-12" db="EMBL/GenBank/DDBJ databases">
        <title>Genomic-based taxomic classification of the family Erythrobacteraceae.</title>
        <authorList>
            <person name="Xu L."/>
        </authorList>
    </citation>
    <scope>NUCLEOTIDE SEQUENCE [LARGE SCALE GENOMIC DNA]</scope>
    <source>
        <strain evidence="1 2">JCM 16677</strain>
    </source>
</reference>
<dbReference type="Pfam" id="PF19648">
    <property type="entry name" value="DUF6151"/>
    <property type="match status" value="1"/>
</dbReference>
<proteinExistence type="predicted"/>
<comment type="caution">
    <text evidence="1">The sequence shown here is derived from an EMBL/GenBank/DDBJ whole genome shotgun (WGS) entry which is preliminary data.</text>
</comment>
<organism evidence="1 2">
    <name type="scientific">Parerythrobacter jejuensis</name>
    <dbReference type="NCBI Taxonomy" id="795812"/>
    <lineage>
        <taxon>Bacteria</taxon>
        <taxon>Pseudomonadati</taxon>
        <taxon>Pseudomonadota</taxon>
        <taxon>Alphaproteobacteria</taxon>
        <taxon>Sphingomonadales</taxon>
        <taxon>Erythrobacteraceae</taxon>
        <taxon>Parerythrobacter</taxon>
    </lineage>
</organism>
<dbReference type="Proteomes" id="UP000446786">
    <property type="component" value="Unassembled WGS sequence"/>
</dbReference>
<dbReference type="Gene3D" id="3.90.1590.10">
    <property type="entry name" value="glutathione-dependent formaldehyde- activating enzyme (gfa)"/>
    <property type="match status" value="1"/>
</dbReference>
<evidence type="ECO:0008006" key="3">
    <source>
        <dbReference type="Google" id="ProtNLM"/>
    </source>
</evidence>
<dbReference type="EMBL" id="WTYE01000001">
    <property type="protein sequence ID" value="MXP32248.1"/>
    <property type="molecule type" value="Genomic_DNA"/>
</dbReference>
<dbReference type="RefSeq" id="WP_160779600.1">
    <property type="nucleotide sequence ID" value="NZ_BAAAZF010000001.1"/>
</dbReference>
<name>A0A845AZT0_9SPHN</name>
<accession>A0A845AZT0</accession>
<protein>
    <recommendedName>
        <fullName evidence="3">CENP-V/GFA domain-containing protein</fullName>
    </recommendedName>
</protein>
<keyword evidence="2" id="KW-1185">Reference proteome</keyword>
<sequence>MSDSLAISCKCGEVTGTLHDVGPDKGDRYVCYCSDCRDFIHLLGRQDDVLDAHGGTAVYQTRVAKLELNTGIDKLATVRLTQKPTTRWYAACCNTPFFNTINKAKPPFLSVITECCDAERRDSVLGPSRGDVSAQEAMPPLQSAKPVSNFRMLSRVMRRIFRDTWSGDWKLSPLFDMETRKPITEARRVTAEERTRLDQA</sequence>
<dbReference type="AlphaFoldDB" id="A0A845AZT0"/>
<gene>
    <name evidence="1" type="ORF">GRI94_10510</name>
</gene>
<dbReference type="InterPro" id="IPR046149">
    <property type="entry name" value="DUF6151"/>
</dbReference>
<evidence type="ECO:0000313" key="1">
    <source>
        <dbReference type="EMBL" id="MXP32248.1"/>
    </source>
</evidence>
<dbReference type="InterPro" id="IPR011057">
    <property type="entry name" value="Mss4-like_sf"/>
</dbReference>